<evidence type="ECO:0000256" key="1">
    <source>
        <dbReference type="SAM" id="MobiDB-lite"/>
    </source>
</evidence>
<dbReference type="GO" id="GO:0016740">
    <property type="term" value="F:transferase activity"/>
    <property type="evidence" value="ECO:0007669"/>
    <property type="project" value="UniProtKB-KW"/>
</dbReference>
<keyword evidence="3" id="KW-1185">Reference proteome</keyword>
<feature type="region of interest" description="Disordered" evidence="1">
    <location>
        <begin position="1"/>
        <end position="40"/>
    </location>
</feature>
<comment type="caution">
    <text evidence="2">The sequence shown here is derived from an EMBL/GenBank/DDBJ whole genome shotgun (WGS) entry which is preliminary data.</text>
</comment>
<dbReference type="Proteomes" id="UP000287519">
    <property type="component" value="Unassembled WGS sequence"/>
</dbReference>
<sequence>MLSEPLRDLPGPWNEVPESAAGVVRPGDDDSPVAADSTHLSRTSRLPAYARGSRSDQLGFCAPGVCAPR</sequence>
<name>A0A402CIR0_RHOWR</name>
<dbReference type="AlphaFoldDB" id="A0A402CIR0"/>
<protein>
    <submittedName>
        <fullName evidence="2">Glutamine amidotransferases class-II</fullName>
    </submittedName>
</protein>
<gene>
    <name evidence="2" type="ORF">Rhow_007770</name>
</gene>
<accession>A0A402CIR0</accession>
<organism evidence="2 3">
    <name type="scientific">Rhodococcus wratislaviensis</name>
    <name type="common">Tsukamurella wratislaviensis</name>
    <dbReference type="NCBI Taxonomy" id="44752"/>
    <lineage>
        <taxon>Bacteria</taxon>
        <taxon>Bacillati</taxon>
        <taxon>Actinomycetota</taxon>
        <taxon>Actinomycetes</taxon>
        <taxon>Mycobacteriales</taxon>
        <taxon>Nocardiaceae</taxon>
        <taxon>Rhodococcus</taxon>
    </lineage>
</organism>
<reference evidence="2 3" key="1">
    <citation type="submission" date="2018-11" db="EMBL/GenBank/DDBJ databases">
        <title>Microbial catabolism of amino acid.</title>
        <authorList>
            <person name="Hibi M."/>
            <person name="Ogawa J."/>
        </authorList>
    </citation>
    <scope>NUCLEOTIDE SEQUENCE [LARGE SCALE GENOMIC DNA]</scope>
    <source>
        <strain evidence="2 3">C31-06</strain>
    </source>
</reference>
<dbReference type="EMBL" id="BHYM01000079">
    <property type="protein sequence ID" value="GCE43540.1"/>
    <property type="molecule type" value="Genomic_DNA"/>
</dbReference>
<proteinExistence type="predicted"/>
<evidence type="ECO:0000313" key="3">
    <source>
        <dbReference type="Proteomes" id="UP000287519"/>
    </source>
</evidence>
<keyword evidence="2" id="KW-0808">Transferase</keyword>
<evidence type="ECO:0000313" key="2">
    <source>
        <dbReference type="EMBL" id="GCE43540.1"/>
    </source>
</evidence>
<keyword evidence="2" id="KW-0315">Glutamine amidotransferase</keyword>